<feature type="domain" description="ABC transporter" evidence="9">
    <location>
        <begin position="356"/>
        <end position="641"/>
    </location>
</feature>
<feature type="transmembrane region" description="Helical" evidence="8">
    <location>
        <begin position="84"/>
        <end position="101"/>
    </location>
</feature>
<reference evidence="11" key="1">
    <citation type="submission" date="2022-10" db="EMBL/GenBank/DDBJ databases">
        <title>The complete genomes of actinobacterial strains from the NBC collection.</title>
        <authorList>
            <person name="Joergensen T.S."/>
            <person name="Alvarez Arevalo M."/>
            <person name="Sterndorff E.B."/>
            <person name="Faurdal D."/>
            <person name="Vuksanovic O."/>
            <person name="Mourched A.-S."/>
            <person name="Charusanti P."/>
            <person name="Shaw S."/>
            <person name="Blin K."/>
            <person name="Weber T."/>
        </authorList>
    </citation>
    <scope>NUCLEOTIDE SEQUENCE</scope>
    <source>
        <strain evidence="11">NBC_01393</strain>
    </source>
</reference>
<feature type="compositionally biased region" description="Low complexity" evidence="7">
    <location>
        <begin position="470"/>
        <end position="480"/>
    </location>
</feature>
<feature type="transmembrane region" description="Helical" evidence="8">
    <location>
        <begin position="43"/>
        <end position="64"/>
    </location>
</feature>
<keyword evidence="6 8" id="KW-0472">Membrane</keyword>
<comment type="subcellular location">
    <subcellularLocation>
        <location evidence="1">Cell membrane</location>
        <topology evidence="1">Multi-pass membrane protein</topology>
    </subcellularLocation>
</comment>
<dbReference type="PROSITE" id="PS50893">
    <property type="entry name" value="ABC_TRANSPORTER_2"/>
    <property type="match status" value="1"/>
</dbReference>
<keyword evidence="5 8" id="KW-1133">Transmembrane helix</keyword>
<feature type="transmembrane region" description="Helical" evidence="8">
    <location>
        <begin position="183"/>
        <end position="202"/>
    </location>
</feature>
<evidence type="ECO:0000313" key="11">
    <source>
        <dbReference type="EMBL" id="WTZ07967.1"/>
    </source>
</evidence>
<sequence length="644" mass="68244">MIGVAPPAYDPAAPTTANTLPVGAPATVRAYVTELFRRHRRAFLLLVAVNTVAVVASMAGPYLLGSLVERVSDHADDLHLETTSAFFVVALVVQAVFVRQVRLRGAMLGERMLADLREDFLVRSVGLPPGVLERAGTGDLLSRITTDIDRLANAMREAVPQLAIGVVWAALLLGGLAVTAPVLAPAVLVAVPVLVMGCRWYFKRAPAAYRSEAAGYAAVAAVLAETVDAGRTIETHRLDRSRIELSDRRVREWTAWERYTLWLRSVLFPVVNITHVTVLCSVLMIGGWLALQGWIGVGQLTTGALIAQMLVDPVGLILRWYDELQVAQVSLARLVGVRDIEPDAGDPAVKPEGRDVHADRVHFGYREGVDVLREVSLAVAPGTRLALVGPSGAGKSTLGRLLAGIYAPRDGRITLGGAELSRMPAEEVRAHVALVNQEHHVFVGSLRDNLLLAVPRTRQHQDDEQEQHHQGQAPAAAGAGASPGAGPGAGLRAGAGAGAEAAGEGAASVDARLWAALGAVDATGWARALDDGLDTEVGSGGFALTPAQAQQIALARLVLADPHTLVLDEATSLLDPRAARHLERSLARVLDGRTVVAIAHRLHTAHDADVIAVVENGRISELGSHEELVAADGAYAALWRSWHG</sequence>
<dbReference type="Gene3D" id="3.40.50.300">
    <property type="entry name" value="P-loop containing nucleotide triphosphate hydrolases"/>
    <property type="match status" value="1"/>
</dbReference>
<evidence type="ECO:0000256" key="4">
    <source>
        <dbReference type="ARBA" id="ARBA00022840"/>
    </source>
</evidence>
<accession>A0AAU3HQU0</accession>
<dbReference type="SUPFAM" id="SSF90123">
    <property type="entry name" value="ABC transporter transmembrane region"/>
    <property type="match status" value="1"/>
</dbReference>
<evidence type="ECO:0000259" key="9">
    <source>
        <dbReference type="PROSITE" id="PS50893"/>
    </source>
</evidence>
<keyword evidence="2 8" id="KW-0812">Transmembrane</keyword>
<feature type="transmembrane region" description="Helical" evidence="8">
    <location>
        <begin position="266"/>
        <end position="291"/>
    </location>
</feature>
<evidence type="ECO:0000256" key="3">
    <source>
        <dbReference type="ARBA" id="ARBA00022741"/>
    </source>
</evidence>
<dbReference type="InterPro" id="IPR011527">
    <property type="entry name" value="ABC1_TM_dom"/>
</dbReference>
<dbReference type="Gene3D" id="1.20.1560.10">
    <property type="entry name" value="ABC transporter type 1, transmembrane domain"/>
    <property type="match status" value="1"/>
</dbReference>
<dbReference type="AlphaFoldDB" id="A0AAU3HQU0"/>
<evidence type="ECO:0000256" key="7">
    <source>
        <dbReference type="SAM" id="MobiDB-lite"/>
    </source>
</evidence>
<evidence type="ECO:0000256" key="6">
    <source>
        <dbReference type="ARBA" id="ARBA00023136"/>
    </source>
</evidence>
<dbReference type="SUPFAM" id="SSF52540">
    <property type="entry name" value="P-loop containing nucleoside triphosphate hydrolases"/>
    <property type="match status" value="1"/>
</dbReference>
<feature type="compositionally biased region" description="Basic and acidic residues" evidence="7">
    <location>
        <begin position="459"/>
        <end position="469"/>
    </location>
</feature>
<dbReference type="SMART" id="SM00382">
    <property type="entry name" value="AAA"/>
    <property type="match status" value="1"/>
</dbReference>
<dbReference type="PANTHER" id="PTHR43394">
    <property type="entry name" value="ATP-DEPENDENT PERMEASE MDL1, MITOCHONDRIAL"/>
    <property type="match status" value="1"/>
</dbReference>
<feature type="domain" description="ABC transmembrane type-1" evidence="10">
    <location>
        <begin position="44"/>
        <end position="325"/>
    </location>
</feature>
<gene>
    <name evidence="11" type="ORF">OG699_08225</name>
</gene>
<dbReference type="GO" id="GO:0016887">
    <property type="term" value="F:ATP hydrolysis activity"/>
    <property type="evidence" value="ECO:0007669"/>
    <property type="project" value="InterPro"/>
</dbReference>
<keyword evidence="4 11" id="KW-0067">ATP-binding</keyword>
<feature type="transmembrane region" description="Helical" evidence="8">
    <location>
        <begin position="158"/>
        <end position="177"/>
    </location>
</feature>
<feature type="compositionally biased region" description="Gly residues" evidence="7">
    <location>
        <begin position="481"/>
        <end position="495"/>
    </location>
</feature>
<evidence type="ECO:0000256" key="2">
    <source>
        <dbReference type="ARBA" id="ARBA00022692"/>
    </source>
</evidence>
<dbReference type="Pfam" id="PF00664">
    <property type="entry name" value="ABC_membrane"/>
    <property type="match status" value="1"/>
</dbReference>
<dbReference type="PANTHER" id="PTHR43394:SF1">
    <property type="entry name" value="ATP-BINDING CASSETTE SUB-FAMILY B MEMBER 10, MITOCHONDRIAL"/>
    <property type="match status" value="1"/>
</dbReference>
<evidence type="ECO:0000256" key="8">
    <source>
        <dbReference type="SAM" id="Phobius"/>
    </source>
</evidence>
<dbReference type="GO" id="GO:0005524">
    <property type="term" value="F:ATP binding"/>
    <property type="evidence" value="ECO:0007669"/>
    <property type="project" value="UniProtKB-KW"/>
</dbReference>
<dbReference type="GO" id="GO:0015421">
    <property type="term" value="F:ABC-type oligopeptide transporter activity"/>
    <property type="evidence" value="ECO:0007669"/>
    <property type="project" value="TreeGrafter"/>
</dbReference>
<dbReference type="InterPro" id="IPR003439">
    <property type="entry name" value="ABC_transporter-like_ATP-bd"/>
</dbReference>
<dbReference type="Pfam" id="PF00005">
    <property type="entry name" value="ABC_tran"/>
    <property type="match status" value="1"/>
</dbReference>
<dbReference type="PROSITE" id="PS50929">
    <property type="entry name" value="ABC_TM1F"/>
    <property type="match status" value="1"/>
</dbReference>
<organism evidence="11">
    <name type="scientific">Streptomyces sp. NBC_01393</name>
    <dbReference type="NCBI Taxonomy" id="2903851"/>
    <lineage>
        <taxon>Bacteria</taxon>
        <taxon>Bacillati</taxon>
        <taxon>Actinomycetota</taxon>
        <taxon>Actinomycetes</taxon>
        <taxon>Kitasatosporales</taxon>
        <taxon>Streptomycetaceae</taxon>
        <taxon>Streptomyces</taxon>
    </lineage>
</organism>
<name>A0AAU3HQU0_9ACTN</name>
<dbReference type="InterPro" id="IPR036640">
    <property type="entry name" value="ABC1_TM_sf"/>
</dbReference>
<dbReference type="InterPro" id="IPR027417">
    <property type="entry name" value="P-loop_NTPase"/>
</dbReference>
<proteinExistence type="predicted"/>
<evidence type="ECO:0000256" key="5">
    <source>
        <dbReference type="ARBA" id="ARBA00022989"/>
    </source>
</evidence>
<dbReference type="InterPro" id="IPR039421">
    <property type="entry name" value="Type_1_exporter"/>
</dbReference>
<dbReference type="GO" id="GO:0005886">
    <property type="term" value="C:plasma membrane"/>
    <property type="evidence" value="ECO:0007669"/>
    <property type="project" value="UniProtKB-SubCell"/>
</dbReference>
<evidence type="ECO:0000259" key="10">
    <source>
        <dbReference type="PROSITE" id="PS50929"/>
    </source>
</evidence>
<protein>
    <submittedName>
        <fullName evidence="11">ABC transporter ATP-binding protein/permease</fullName>
    </submittedName>
</protein>
<keyword evidence="3" id="KW-0547">Nucleotide-binding</keyword>
<feature type="region of interest" description="Disordered" evidence="7">
    <location>
        <begin position="457"/>
        <end position="495"/>
    </location>
</feature>
<evidence type="ECO:0000256" key="1">
    <source>
        <dbReference type="ARBA" id="ARBA00004651"/>
    </source>
</evidence>
<dbReference type="EMBL" id="CP109546">
    <property type="protein sequence ID" value="WTZ07967.1"/>
    <property type="molecule type" value="Genomic_DNA"/>
</dbReference>
<dbReference type="InterPro" id="IPR003593">
    <property type="entry name" value="AAA+_ATPase"/>
</dbReference>